<name>A0A6G3TS47_9ACTN</name>
<evidence type="ECO:0000256" key="1">
    <source>
        <dbReference type="SAM" id="MobiDB-lite"/>
    </source>
</evidence>
<sequence>MTDSVDALPDSARIRERVVHVIAARTLYDESHLRPESHFEADLGIDSVIMESVLVSVREHFGLSTALPTGPATIGELVDAVGAALADAGDDRPAPVAGPLPVVPAEGSSGDPVTEAVVAAAMRQTQYQRHQLDLDADLEGELGV</sequence>
<feature type="region of interest" description="Disordered" evidence="1">
    <location>
        <begin position="91"/>
        <end position="111"/>
    </location>
</feature>
<reference evidence="2 3" key="1">
    <citation type="submission" date="2020-01" db="EMBL/GenBank/DDBJ databases">
        <title>Insect and environment-associated Actinomycetes.</title>
        <authorList>
            <person name="Currrie C."/>
            <person name="Chevrette M."/>
            <person name="Carlson C."/>
            <person name="Stubbendieck R."/>
            <person name="Wendt-Pienkowski E."/>
        </authorList>
    </citation>
    <scope>NUCLEOTIDE SEQUENCE [LARGE SCALE GENOMIC DNA]</scope>
    <source>
        <strain evidence="2 3">SID7739</strain>
    </source>
</reference>
<protein>
    <submittedName>
        <fullName evidence="2">8-amino-7-oxononanoate synthase</fullName>
    </submittedName>
</protein>
<dbReference type="Gene3D" id="1.10.1200.10">
    <property type="entry name" value="ACP-like"/>
    <property type="match status" value="1"/>
</dbReference>
<dbReference type="Proteomes" id="UP000475666">
    <property type="component" value="Unassembled WGS sequence"/>
</dbReference>
<dbReference type="InterPro" id="IPR036736">
    <property type="entry name" value="ACP-like_sf"/>
</dbReference>
<dbReference type="RefSeq" id="WP_239106851.1">
    <property type="nucleotide sequence ID" value="NZ_JAAGMQ010001194.1"/>
</dbReference>
<comment type="caution">
    <text evidence="2">The sequence shown here is derived from an EMBL/GenBank/DDBJ whole genome shotgun (WGS) entry which is preliminary data.</text>
</comment>
<gene>
    <name evidence="2" type="ORF">G3I66_40805</name>
</gene>
<proteinExistence type="predicted"/>
<evidence type="ECO:0000313" key="3">
    <source>
        <dbReference type="Proteomes" id="UP000475666"/>
    </source>
</evidence>
<evidence type="ECO:0000313" key="2">
    <source>
        <dbReference type="EMBL" id="NEC39432.1"/>
    </source>
</evidence>
<dbReference type="SUPFAM" id="SSF47336">
    <property type="entry name" value="ACP-like"/>
    <property type="match status" value="1"/>
</dbReference>
<accession>A0A6G3TS47</accession>
<organism evidence="2 3">
    <name type="scientific">Streptomyces rubrogriseus</name>
    <dbReference type="NCBI Taxonomy" id="194673"/>
    <lineage>
        <taxon>Bacteria</taxon>
        <taxon>Bacillati</taxon>
        <taxon>Actinomycetota</taxon>
        <taxon>Actinomycetes</taxon>
        <taxon>Kitasatosporales</taxon>
        <taxon>Streptomycetaceae</taxon>
        <taxon>Streptomyces</taxon>
        <taxon>Streptomyces violaceoruber group</taxon>
    </lineage>
</organism>
<dbReference type="EMBL" id="JAAGMQ010001194">
    <property type="protein sequence ID" value="NEC39432.1"/>
    <property type="molecule type" value="Genomic_DNA"/>
</dbReference>
<feature type="non-terminal residue" evidence="2">
    <location>
        <position position="144"/>
    </location>
</feature>
<dbReference type="AlphaFoldDB" id="A0A6G3TS47"/>